<organism evidence="2 3">
    <name type="scientific">Lupinus angustifolius</name>
    <name type="common">Narrow-leaved blue lupine</name>
    <dbReference type="NCBI Taxonomy" id="3871"/>
    <lineage>
        <taxon>Eukaryota</taxon>
        <taxon>Viridiplantae</taxon>
        <taxon>Streptophyta</taxon>
        <taxon>Embryophyta</taxon>
        <taxon>Tracheophyta</taxon>
        <taxon>Spermatophyta</taxon>
        <taxon>Magnoliopsida</taxon>
        <taxon>eudicotyledons</taxon>
        <taxon>Gunneridae</taxon>
        <taxon>Pentapetalae</taxon>
        <taxon>rosids</taxon>
        <taxon>fabids</taxon>
        <taxon>Fabales</taxon>
        <taxon>Fabaceae</taxon>
        <taxon>Papilionoideae</taxon>
        <taxon>50 kb inversion clade</taxon>
        <taxon>genistoids sensu lato</taxon>
        <taxon>core genistoids</taxon>
        <taxon>Genisteae</taxon>
        <taxon>Lupinus</taxon>
    </lineage>
</organism>
<dbReference type="Proteomes" id="UP000188354">
    <property type="component" value="Chromosome LG11"/>
</dbReference>
<dbReference type="AlphaFoldDB" id="A0A1J7HIZ1"/>
<dbReference type="PANTHER" id="PTHR13285">
    <property type="entry name" value="ACYLTRANSFERASE"/>
    <property type="match status" value="1"/>
</dbReference>
<dbReference type="GO" id="GO:0016746">
    <property type="term" value="F:acyltransferase activity"/>
    <property type="evidence" value="ECO:0007669"/>
    <property type="project" value="TreeGrafter"/>
</dbReference>
<evidence type="ECO:0000256" key="1">
    <source>
        <dbReference type="SAM" id="Phobius"/>
    </source>
</evidence>
<dbReference type="GO" id="GO:0005783">
    <property type="term" value="C:endoplasmic reticulum"/>
    <property type="evidence" value="ECO:0007669"/>
    <property type="project" value="TreeGrafter"/>
</dbReference>
<dbReference type="STRING" id="3871.A0A1J7HIZ1"/>
<proteinExistence type="predicted"/>
<dbReference type="EMBL" id="CM007371">
    <property type="protein sequence ID" value="OIW02345.1"/>
    <property type="molecule type" value="Genomic_DNA"/>
</dbReference>
<reference evidence="2 3" key="1">
    <citation type="journal article" date="2017" name="Plant Biotechnol. J.">
        <title>A comprehensive draft genome sequence for lupin (Lupinus angustifolius), an emerging health food: insights into plant-microbe interactions and legume evolution.</title>
        <authorList>
            <person name="Hane J.K."/>
            <person name="Ming Y."/>
            <person name="Kamphuis L.G."/>
            <person name="Nelson M.N."/>
            <person name="Garg G."/>
            <person name="Atkins C.A."/>
            <person name="Bayer P.E."/>
            <person name="Bravo A."/>
            <person name="Bringans S."/>
            <person name="Cannon S."/>
            <person name="Edwards D."/>
            <person name="Foley R."/>
            <person name="Gao L.L."/>
            <person name="Harrison M.J."/>
            <person name="Huang W."/>
            <person name="Hurgobin B."/>
            <person name="Li S."/>
            <person name="Liu C.W."/>
            <person name="McGrath A."/>
            <person name="Morahan G."/>
            <person name="Murray J."/>
            <person name="Weller J."/>
            <person name="Jian J."/>
            <person name="Singh K.B."/>
        </authorList>
    </citation>
    <scope>NUCLEOTIDE SEQUENCE [LARGE SCALE GENOMIC DNA]</scope>
    <source>
        <strain evidence="3">cv. Tanjil</strain>
        <tissue evidence="2">Whole plant</tissue>
    </source>
</reference>
<evidence type="ECO:0000313" key="3">
    <source>
        <dbReference type="Proteomes" id="UP000188354"/>
    </source>
</evidence>
<dbReference type="PANTHER" id="PTHR13285:SF18">
    <property type="entry name" value="PROTEIN-CYSTEINE N-PALMITOYLTRANSFERASE RASP"/>
    <property type="match status" value="1"/>
</dbReference>
<keyword evidence="1" id="KW-0472">Membrane</keyword>
<sequence>MVLKSASKTFKAKSAFGEFIYRELSAVAGAVTITCLMVANLVGFVVGPRGINWLLSSFINKEGLSTSFFLLHFS</sequence>
<dbReference type="InterPro" id="IPR051085">
    <property type="entry name" value="MB_O-acyltransferase"/>
</dbReference>
<protein>
    <submittedName>
        <fullName evidence="2">Uncharacterized protein</fullName>
    </submittedName>
</protein>
<accession>A0A1J7HIZ1</accession>
<gene>
    <name evidence="2" type="ORF">TanjilG_11239</name>
</gene>
<keyword evidence="1" id="KW-0812">Transmembrane</keyword>
<dbReference type="Gramene" id="OIW02345">
    <property type="protein sequence ID" value="OIW02345"/>
    <property type="gene ID" value="TanjilG_11239"/>
</dbReference>
<name>A0A1J7HIZ1_LUPAN</name>
<feature type="transmembrane region" description="Helical" evidence="1">
    <location>
        <begin position="20"/>
        <end position="46"/>
    </location>
</feature>
<evidence type="ECO:0000313" key="2">
    <source>
        <dbReference type="EMBL" id="OIW02345.1"/>
    </source>
</evidence>
<keyword evidence="3" id="KW-1185">Reference proteome</keyword>
<keyword evidence="1" id="KW-1133">Transmembrane helix</keyword>